<dbReference type="PROSITE" id="PS51898">
    <property type="entry name" value="TYR_RECOMBINASE"/>
    <property type="match status" value="1"/>
</dbReference>
<dbReference type="PANTHER" id="PTHR30349">
    <property type="entry name" value="PHAGE INTEGRASE-RELATED"/>
    <property type="match status" value="1"/>
</dbReference>
<dbReference type="Pfam" id="PF14659">
    <property type="entry name" value="Phage_int_SAM_3"/>
    <property type="match status" value="1"/>
</dbReference>
<dbReference type="InterPro" id="IPR013762">
    <property type="entry name" value="Integrase-like_cat_sf"/>
</dbReference>
<keyword evidence="3" id="KW-0233">DNA recombination</keyword>
<feature type="compositionally biased region" description="Pro residues" evidence="5">
    <location>
        <begin position="410"/>
        <end position="419"/>
    </location>
</feature>
<feature type="region of interest" description="Disordered" evidence="5">
    <location>
        <begin position="408"/>
        <end position="428"/>
    </location>
</feature>
<evidence type="ECO:0000256" key="4">
    <source>
        <dbReference type="PROSITE-ProRule" id="PRU01248"/>
    </source>
</evidence>
<comment type="caution">
    <text evidence="8">The sequence shown here is derived from an EMBL/GenBank/DDBJ whole genome shotgun (WGS) entry which is preliminary data.</text>
</comment>
<keyword evidence="2 4" id="KW-0238">DNA-binding</keyword>
<dbReference type="PANTHER" id="PTHR30349:SF91">
    <property type="entry name" value="INTA PROTEIN"/>
    <property type="match status" value="1"/>
</dbReference>
<feature type="region of interest" description="Disordered" evidence="5">
    <location>
        <begin position="1"/>
        <end position="20"/>
    </location>
</feature>
<dbReference type="RefSeq" id="WP_344266585.1">
    <property type="nucleotide sequence ID" value="NZ_BAAAMJ010000082.1"/>
</dbReference>
<evidence type="ECO:0000256" key="1">
    <source>
        <dbReference type="ARBA" id="ARBA00022908"/>
    </source>
</evidence>
<dbReference type="Pfam" id="PF00589">
    <property type="entry name" value="Phage_integrase"/>
    <property type="match status" value="1"/>
</dbReference>
<protein>
    <recommendedName>
        <fullName evidence="10">Integrase</fullName>
    </recommendedName>
</protein>
<dbReference type="Proteomes" id="UP001501303">
    <property type="component" value="Unassembled WGS sequence"/>
</dbReference>
<evidence type="ECO:0000259" key="6">
    <source>
        <dbReference type="PROSITE" id="PS51898"/>
    </source>
</evidence>
<dbReference type="InterPro" id="IPR050090">
    <property type="entry name" value="Tyrosine_recombinase_XerCD"/>
</dbReference>
<dbReference type="InterPro" id="IPR011010">
    <property type="entry name" value="DNA_brk_join_enz"/>
</dbReference>
<proteinExistence type="predicted"/>
<dbReference type="EMBL" id="BAAAMJ010000082">
    <property type="protein sequence ID" value="GAA1935078.1"/>
    <property type="molecule type" value="Genomic_DNA"/>
</dbReference>
<dbReference type="InterPro" id="IPR010998">
    <property type="entry name" value="Integrase_recombinase_N"/>
</dbReference>
<gene>
    <name evidence="8" type="ORF">GCM10009716_47660</name>
</gene>
<evidence type="ECO:0000256" key="3">
    <source>
        <dbReference type="ARBA" id="ARBA00023172"/>
    </source>
</evidence>
<dbReference type="InterPro" id="IPR002104">
    <property type="entry name" value="Integrase_catalytic"/>
</dbReference>
<dbReference type="Gene3D" id="1.10.443.10">
    <property type="entry name" value="Intergrase catalytic core"/>
    <property type="match status" value="1"/>
</dbReference>
<organism evidence="8 9">
    <name type="scientific">Streptomyces sodiiphilus</name>
    <dbReference type="NCBI Taxonomy" id="226217"/>
    <lineage>
        <taxon>Bacteria</taxon>
        <taxon>Bacillati</taxon>
        <taxon>Actinomycetota</taxon>
        <taxon>Actinomycetes</taxon>
        <taxon>Kitasatosporales</taxon>
        <taxon>Streptomycetaceae</taxon>
        <taxon>Streptomyces</taxon>
    </lineage>
</organism>
<evidence type="ECO:0000313" key="8">
    <source>
        <dbReference type="EMBL" id="GAA1935078.1"/>
    </source>
</evidence>
<evidence type="ECO:0008006" key="10">
    <source>
        <dbReference type="Google" id="ProtNLM"/>
    </source>
</evidence>
<name>A0ABP5B7D2_9ACTN</name>
<accession>A0ABP5B7D2</accession>
<reference evidence="9" key="1">
    <citation type="journal article" date="2019" name="Int. J. Syst. Evol. Microbiol.">
        <title>The Global Catalogue of Microorganisms (GCM) 10K type strain sequencing project: providing services to taxonomists for standard genome sequencing and annotation.</title>
        <authorList>
            <consortium name="The Broad Institute Genomics Platform"/>
            <consortium name="The Broad Institute Genome Sequencing Center for Infectious Disease"/>
            <person name="Wu L."/>
            <person name="Ma J."/>
        </authorList>
    </citation>
    <scope>NUCLEOTIDE SEQUENCE [LARGE SCALE GENOMIC DNA]</scope>
    <source>
        <strain evidence="9">JCM 13581</strain>
    </source>
</reference>
<dbReference type="Gene3D" id="1.10.150.130">
    <property type="match status" value="1"/>
</dbReference>
<dbReference type="CDD" id="cd01189">
    <property type="entry name" value="INT_ICEBs1_C_like"/>
    <property type="match status" value="1"/>
</dbReference>
<keyword evidence="9" id="KW-1185">Reference proteome</keyword>
<dbReference type="PROSITE" id="PS51900">
    <property type="entry name" value="CB"/>
    <property type="match status" value="1"/>
</dbReference>
<keyword evidence="1" id="KW-0229">DNA integration</keyword>
<evidence type="ECO:0000256" key="5">
    <source>
        <dbReference type="SAM" id="MobiDB-lite"/>
    </source>
</evidence>
<evidence type="ECO:0000256" key="2">
    <source>
        <dbReference type="ARBA" id="ARBA00023125"/>
    </source>
</evidence>
<feature type="domain" description="Tyr recombinase" evidence="6">
    <location>
        <begin position="178"/>
        <end position="398"/>
    </location>
</feature>
<sequence length="588" mass="65954">MTEDTKPRQPNGASSIFRGKDGRWHGYVTVGIKDDGTPDRRHVSRKTRPEVTKAVRDLEKQRDSTGVRKAGQTWTVKTWLTHWVENIAAPNVGENTIDGYRVAVYHHLIPGLGAHRLEKLEPEHLERLYRRMQENGSAAGTAHQAHRTVKTAFNEAVRRRHLTINPASVAKAPKVEEEEVEPYTLEEVQRLLLEAGKHRNTARWVIALALGLRQGEALGLTWEDVDFEAGVLFVRRGRLRPRYKHGCGDKCGRKPGYCPQKINTRRETKATKTRAGKRTIGVPEQLLTLLRRHKEEQNRERVTARDLWVEKGYVFTSPTGEPLNPNTDHHKWKDLLKAAGVREGRLHDARHTAATVLLILGVPEAVVDRIMGWEPGKSARMRSRYQHLTGQILQQTAAKVGALLWGAAPSAPPPPPGGPTPAMNQDSGPAGPTVYVARLGERRIPFLHRDHAETVVKQWGTDHPDHAFEVEEWPRKKWEDKGPGGASAIRTSMPDRRTVHHAYALYLPGGERLNIGRDDQWSVAAWEFESDLYTDLPVRWHTTRRPGQEVEAHVRGIDAAAVGSAFAEACAAAVDRACRPEKYGDAEP</sequence>
<evidence type="ECO:0000313" key="9">
    <source>
        <dbReference type="Proteomes" id="UP001501303"/>
    </source>
</evidence>
<dbReference type="InterPro" id="IPR004107">
    <property type="entry name" value="Integrase_SAM-like_N"/>
</dbReference>
<evidence type="ECO:0000259" key="7">
    <source>
        <dbReference type="PROSITE" id="PS51900"/>
    </source>
</evidence>
<dbReference type="SUPFAM" id="SSF56349">
    <property type="entry name" value="DNA breaking-rejoining enzymes"/>
    <property type="match status" value="1"/>
</dbReference>
<feature type="domain" description="Core-binding (CB)" evidence="7">
    <location>
        <begin position="74"/>
        <end position="157"/>
    </location>
</feature>
<dbReference type="InterPro" id="IPR044068">
    <property type="entry name" value="CB"/>
</dbReference>